<dbReference type="GO" id="GO:0005975">
    <property type="term" value="P:carbohydrate metabolic process"/>
    <property type="evidence" value="ECO:0007669"/>
    <property type="project" value="UniProtKB-ARBA"/>
</dbReference>
<dbReference type="InterPro" id="IPR022385">
    <property type="entry name" value="Rhs_assc_core"/>
</dbReference>
<dbReference type="InterPro" id="IPR003284">
    <property type="entry name" value="Sal_SpvB"/>
</dbReference>
<dbReference type="GO" id="GO:0004553">
    <property type="term" value="F:hydrolase activity, hydrolyzing O-glycosyl compounds"/>
    <property type="evidence" value="ECO:0007669"/>
    <property type="project" value="UniProtKB-ARBA"/>
</dbReference>
<keyword evidence="2" id="KW-0964">Secreted</keyword>
<comment type="caution">
    <text evidence="7">The sequence shown here is derived from an EMBL/GenBank/DDBJ whole genome shotgun (WGS) entry which is preliminary data.</text>
</comment>
<dbReference type="Gene3D" id="2.40.128.340">
    <property type="match status" value="1"/>
</dbReference>
<organism evidence="7 8">
    <name type="scientific">Runella aurantiaca</name>
    <dbReference type="NCBI Taxonomy" id="2282308"/>
    <lineage>
        <taxon>Bacteria</taxon>
        <taxon>Pseudomonadati</taxon>
        <taxon>Bacteroidota</taxon>
        <taxon>Cytophagia</taxon>
        <taxon>Cytophagales</taxon>
        <taxon>Spirosomataceae</taxon>
        <taxon>Runella</taxon>
    </lineage>
</organism>
<dbReference type="Pfam" id="PF12256">
    <property type="entry name" value="TcdB_toxin_midN"/>
    <property type="match status" value="1"/>
</dbReference>
<dbReference type="PANTHER" id="PTHR32305">
    <property type="match status" value="1"/>
</dbReference>
<feature type="transmembrane region" description="Helical" evidence="5">
    <location>
        <begin position="1898"/>
        <end position="1921"/>
    </location>
</feature>
<dbReference type="Pfam" id="PF13385">
    <property type="entry name" value="Laminin_G_3"/>
    <property type="match status" value="1"/>
</dbReference>
<feature type="domain" description="Insecticide toxin TcdB middle/N-terminal" evidence="6">
    <location>
        <begin position="829"/>
        <end position="960"/>
    </location>
</feature>
<feature type="transmembrane region" description="Helical" evidence="5">
    <location>
        <begin position="1966"/>
        <end position="1987"/>
    </location>
</feature>
<dbReference type="InterPro" id="IPR028994">
    <property type="entry name" value="Integrin_alpha_N"/>
</dbReference>
<proteinExistence type="predicted"/>
<dbReference type="GO" id="GO:0005576">
    <property type="term" value="C:extracellular region"/>
    <property type="evidence" value="ECO:0007669"/>
    <property type="project" value="UniProtKB-SubCell"/>
</dbReference>
<evidence type="ECO:0000313" key="7">
    <source>
        <dbReference type="EMBL" id="RDB07849.1"/>
    </source>
</evidence>
<accession>A0A369IDK0</accession>
<comment type="subcellular location">
    <subcellularLocation>
        <location evidence="1">Secreted</location>
    </subcellularLocation>
</comment>
<keyword evidence="4" id="KW-0843">Virulence</keyword>
<keyword evidence="8" id="KW-1185">Reference proteome</keyword>
<sequence>MTRFSDCLLLRLFSFWLICFTGFGTYSQIPTSGLIAYYPFTGNAADSSGLNRHGNVTGATLTTDRFGRANQAYFFDRDGDKIVINNWEQLLQNTPRSISLWFKSSHLNSSSYCISWGMDAPNQFSIIGNWYNNSENYFGFFANNNETHINPNSYFDEGWHHVLMTHDGATTKLYIDGILRKTKNTSYDTAKSPLIIGSFMGVSSFFHGAIDDIRIYSRGLSEAEAQAVYTGEAPKTVVGYTAVDVNVGESGDARAGISINVPKGTSIQPTLQLVYNSQGGNGLQGLGWSLDGVFQSITRLSATIAQDGFADPVDFDETDRFALNGERLMVINGVYGADGAEYRTEQNSFSKIISYGTTGKGPEKFKVWTKDGLILEFAYTADSRIETSGSSSEVIMWLLNRMEDKKGNFLTLSYEEDNTKNEFRPIRIDYTGNTFTGLQPYNTVKFIYEDRPDFYSKRLSVIEAYDHTTLFRKYVLDYEATSLISQLITITEYGTNGAAAFKSTNIHWTPLPPVAGFNKPGSGTWTTPSMGHTFHGDFNADGLTDIIGHDNATNTFGLMCTSNGKRFDTAKWTIDNHDWSTGFRGDFNTDGKIDLALPTASGLKVCLSNGINGFSCSLWNNVNVTGQITVGDFNADGRTDVTGKNQTTNQYQLYISTGTGFTAYPFPEFPTFRSYVVGDFTGDGKTDIYGIINEGGTPLTAYRMLIAENNSFRTELWPSGANYFSLNNRMQGDYNGDGRLDLAYSADINYGSWNILYSDGKTFRPGILQGSWFSQGRASRAFTVDLNGDGLSDLVGHDNNYNWTAAYSRGSTTEQMSFASPSIPINQPVVWADFDGDGTTDWGLKTSPTQWSINFSNINRHLVTQITTGHGATYKFEYSPLTDKNVYTRTDTATYPNADFIGSVYVVKQVSTDDGTGQRQKVAYRYKGGTLNLQGRGFLGYTIGEVIDSTAKITTRTVYVRDPRLRAARVKSMERRTFDGKLLQSTEYEPAFTNQGNGVYFSYYKTTTERSYELNGVETGRKKTEQTFDSYGNALEIKITYKNGYQLVTSNEYLNDPGNWRLGRLTSTVVNKIRAGKPTVTKNSSFGYDTDGYLIRETLLPLHPTLRIQTDYTLNPYGNTTSSTISGPNIVPRTDLTTYDSENRFALSTANALGHTSTLLYENGYLKTATDPNQLSVSYERDAMGRETKVIYPDGTFKTTQYKFCESGSMCPAGVVHFIQEEMAGKGISRTYIDSLDRIKRTEKQGFDGRKIWVDYQYNKLGQKTGESDEYYEGDTPQWHTTEFDILQRSTRQTSPGNRTATNEYTTLAYRGEILSVTKSVNFEQQNVWEAEDELGKKIFTVNHLGDTLWFEYDNDFNVIATQDPKGNRITATYNIRGFKTSMSDPDMGTYTYEHNALGLLTRQINPDNQIAVSEYNVLDEQIKRTEPEGVSTWEYHTGQKAIGKLSKVYLNSQPLEVHTFDGLGRPASTTYYREGESYTYNYAYHATLGYLEEEKYPGNNLTVKYLYNSYGYLNEVRNKANNTLFWKANVLDANNRVTAEQLGNGLITNRYYNPLTGALERIRTGTSAQNEKHQDYRYSYSALGNLLSRQEYFEGQLGNRSETFEYDKLNRLTKTTGPLTVSQTYDALGNITYKSDVGYYKYGENGTGPHVLTSIDHRGINVNSTLGACTYPFNQGIQLTSYNYVSLLSNQQGDSIKFTYGAGRERIVQTVIKGGKPKWRKHYAGGKFEKLRYSSQYFDEVYYIQAGGAVIAFVEKTLRRESGSVTKTHYIHSDHLGSMSILTDQSGNVERRMSHDAWGRAREATTWQPYAAPPELPASQRGFTFHEMLDMDWLICMNARIYDPISGRFLTPDPIIQFPDDLQSYNRYAYTGNNPLSFVDPSGHSFLGGIKKFFKKYIGTIVGIAVAVFLPPLLGAALYIQATATIAAHLTLAGAFVTGIASGFAGSFVGALANGAGFGGAIQAGLQGGVWGGLTATVTFGIGSVFGKEGLLSNAKFLKPVTHGVTQGLFSKAQGGAFSGGFWAGFAGDIAGGAMPQGNITIAKTIISATIGGTVSDLTGGDFGNGAISASFVYLFNHAQHQEGNSNTSDSNNSDQIAKATSIGGNSLEIYKEFLEGINKWGITNIDKYDGKALGKLTKGIGYIGFALNLPSIFNDFKTEPLKATFYMGINVGTSYVTRSSTVGIIAEAGAKKINLYEKTINTVQKGYNRMSLYFSPMRGPYREEPLLLNRSYAMK</sequence>
<dbReference type="InterPro" id="IPR050708">
    <property type="entry name" value="T6SS_VgrG/RHS"/>
</dbReference>
<feature type="transmembrane region" description="Helical" evidence="5">
    <location>
        <begin position="1933"/>
        <end position="1954"/>
    </location>
</feature>
<dbReference type="NCBIfam" id="TIGR03696">
    <property type="entry name" value="Rhs_assc_core"/>
    <property type="match status" value="1"/>
</dbReference>
<dbReference type="SUPFAM" id="SSF49899">
    <property type="entry name" value="Concanavalin A-like lectins/glucanases"/>
    <property type="match status" value="1"/>
</dbReference>
<keyword evidence="3" id="KW-0732">Signal</keyword>
<dbReference type="Pfam" id="PF05593">
    <property type="entry name" value="RHS_repeat"/>
    <property type="match status" value="1"/>
</dbReference>
<evidence type="ECO:0000259" key="6">
    <source>
        <dbReference type="Pfam" id="PF12256"/>
    </source>
</evidence>
<dbReference type="RefSeq" id="WP_114459384.1">
    <property type="nucleotide sequence ID" value="NZ_QPIW01000001.1"/>
</dbReference>
<dbReference type="InterPro" id="IPR013517">
    <property type="entry name" value="FG-GAP"/>
</dbReference>
<dbReference type="Pfam" id="PF13517">
    <property type="entry name" value="FG-GAP_3"/>
    <property type="match status" value="2"/>
</dbReference>
<dbReference type="InterPro" id="IPR022045">
    <property type="entry name" value="TcdB_toxin_mid/N"/>
</dbReference>
<name>A0A369IDK0_9BACT</name>
<dbReference type="Proteomes" id="UP000253141">
    <property type="component" value="Unassembled WGS sequence"/>
</dbReference>
<keyword evidence="5" id="KW-1133">Transmembrane helix</keyword>
<keyword evidence="5" id="KW-0472">Membrane</keyword>
<evidence type="ECO:0000256" key="2">
    <source>
        <dbReference type="ARBA" id="ARBA00022525"/>
    </source>
</evidence>
<evidence type="ECO:0000256" key="5">
    <source>
        <dbReference type="SAM" id="Phobius"/>
    </source>
</evidence>
<evidence type="ECO:0000256" key="3">
    <source>
        <dbReference type="ARBA" id="ARBA00022729"/>
    </source>
</evidence>
<evidence type="ECO:0000313" key="8">
    <source>
        <dbReference type="Proteomes" id="UP000253141"/>
    </source>
</evidence>
<dbReference type="InterPro" id="IPR013320">
    <property type="entry name" value="ConA-like_dom_sf"/>
</dbReference>
<dbReference type="GO" id="GO:0005737">
    <property type="term" value="C:cytoplasm"/>
    <property type="evidence" value="ECO:0007669"/>
    <property type="project" value="InterPro"/>
</dbReference>
<dbReference type="SUPFAM" id="SSF69318">
    <property type="entry name" value="Integrin alpha N-terminal domain"/>
    <property type="match status" value="1"/>
</dbReference>
<dbReference type="EMBL" id="QPIW01000001">
    <property type="protein sequence ID" value="RDB07849.1"/>
    <property type="molecule type" value="Genomic_DNA"/>
</dbReference>
<evidence type="ECO:0000256" key="4">
    <source>
        <dbReference type="ARBA" id="ARBA00023026"/>
    </source>
</evidence>
<dbReference type="Gene3D" id="2.60.120.200">
    <property type="match status" value="1"/>
</dbReference>
<dbReference type="InterPro" id="IPR031325">
    <property type="entry name" value="RHS_repeat"/>
</dbReference>
<gene>
    <name evidence="7" type="ORF">DVG78_02000</name>
</gene>
<keyword evidence="5" id="KW-0812">Transmembrane</keyword>
<evidence type="ECO:0000256" key="1">
    <source>
        <dbReference type="ARBA" id="ARBA00004613"/>
    </source>
</evidence>
<dbReference type="Pfam" id="PF03534">
    <property type="entry name" value="SpvB"/>
    <property type="match status" value="1"/>
</dbReference>
<dbReference type="Gene3D" id="2.180.10.10">
    <property type="entry name" value="RHS repeat-associated core"/>
    <property type="match status" value="1"/>
</dbReference>
<dbReference type="PANTHER" id="PTHR32305:SF15">
    <property type="entry name" value="PROTEIN RHSA-RELATED"/>
    <property type="match status" value="1"/>
</dbReference>
<dbReference type="OrthoDB" id="976756at2"/>
<protein>
    <recommendedName>
        <fullName evidence="6">Insecticide toxin TcdB middle/N-terminal domain-containing protein</fullName>
    </recommendedName>
</protein>
<reference evidence="7 8" key="1">
    <citation type="submission" date="2018-07" db="EMBL/GenBank/DDBJ databases">
        <title>Genome analysis of Runella aurantiaca.</title>
        <authorList>
            <person name="Yang X."/>
        </authorList>
    </citation>
    <scope>NUCLEOTIDE SEQUENCE [LARGE SCALE GENOMIC DNA]</scope>
    <source>
        <strain evidence="7 8">YX9</strain>
    </source>
</reference>